<dbReference type="EMBL" id="JAAPAO010000500">
    <property type="protein sequence ID" value="KAF4658290.1"/>
    <property type="molecule type" value="Genomic_DNA"/>
</dbReference>
<name>A0A7J6LH23_PERCH</name>
<evidence type="ECO:0000259" key="5">
    <source>
        <dbReference type="PROSITE" id="PS51767"/>
    </source>
</evidence>
<proteinExistence type="inferred from homology"/>
<evidence type="ECO:0000256" key="3">
    <source>
        <dbReference type="ARBA" id="ARBA00022750"/>
    </source>
</evidence>
<evidence type="ECO:0000256" key="2">
    <source>
        <dbReference type="ARBA" id="ARBA00022670"/>
    </source>
</evidence>
<dbReference type="AlphaFoldDB" id="A0A7J6LH23"/>
<keyword evidence="3" id="KW-0064">Aspartyl protease</keyword>
<dbReference type="PANTHER" id="PTHR47966:SF51">
    <property type="entry name" value="BETA-SITE APP-CLEAVING ENZYME, ISOFORM A-RELATED"/>
    <property type="match status" value="1"/>
</dbReference>
<accession>A0A7J6LH23</accession>
<dbReference type="OrthoDB" id="288101at2759"/>
<dbReference type="CDD" id="cd05471">
    <property type="entry name" value="pepsin_like"/>
    <property type="match status" value="1"/>
</dbReference>
<evidence type="ECO:0000256" key="1">
    <source>
        <dbReference type="ARBA" id="ARBA00007447"/>
    </source>
</evidence>
<dbReference type="GO" id="GO:0004190">
    <property type="term" value="F:aspartic-type endopeptidase activity"/>
    <property type="evidence" value="ECO:0007669"/>
    <property type="project" value="UniProtKB-KW"/>
</dbReference>
<sequence>MNLYTSLARLVYILIECNAGSVLRQSLTRSFITDKTPRGFGLYTAMIADGQEMKALVDTGSSYLLWVWKTQYEKVAGRGACDKLFFKCYECLWPCHPTEYNLVDFGGATLYRIFEHSGSVNFGNVSLHDITFGLIGDFSPYYNSPYSLLGMGPSIDDKYPSFLKQLMSLFPTPINGNVFGLYLRAKRPRATEYKGELILGGGDRSLYRGPLSFVPTVRDDSWRVELSAVELGETLKVAVADTVLLDTGCNYIYVPPAKLNELLGSIEQAASSSAKKEVRIEYEADYGVWEVKCKYRKYMPTLHFMLATPTGGVPLSISSESYVPVSADFCYLQILASNAQQWQLPDFVLIGNYLEFQPDKKRVGIAVLK</sequence>
<evidence type="ECO:0000313" key="7">
    <source>
        <dbReference type="Proteomes" id="UP000591131"/>
    </source>
</evidence>
<keyword evidence="2" id="KW-0645">Protease</keyword>
<dbReference type="Pfam" id="PF00026">
    <property type="entry name" value="Asp"/>
    <property type="match status" value="1"/>
</dbReference>
<dbReference type="InterPro" id="IPR034164">
    <property type="entry name" value="Pepsin-like_dom"/>
</dbReference>
<dbReference type="InterPro" id="IPR021109">
    <property type="entry name" value="Peptidase_aspartic_dom_sf"/>
</dbReference>
<comment type="similarity">
    <text evidence="1">Belongs to the peptidase A1 family.</text>
</comment>
<dbReference type="GO" id="GO:0006508">
    <property type="term" value="P:proteolysis"/>
    <property type="evidence" value="ECO:0007669"/>
    <property type="project" value="UniProtKB-KW"/>
</dbReference>
<dbReference type="InterPro" id="IPR001461">
    <property type="entry name" value="Aspartic_peptidase_A1"/>
</dbReference>
<dbReference type="PANTHER" id="PTHR47966">
    <property type="entry name" value="BETA-SITE APP-CLEAVING ENZYME, ISOFORM A-RELATED"/>
    <property type="match status" value="1"/>
</dbReference>
<organism evidence="6 7">
    <name type="scientific">Perkinsus chesapeaki</name>
    <name type="common">Clam parasite</name>
    <name type="synonym">Perkinsus andrewsi</name>
    <dbReference type="NCBI Taxonomy" id="330153"/>
    <lineage>
        <taxon>Eukaryota</taxon>
        <taxon>Sar</taxon>
        <taxon>Alveolata</taxon>
        <taxon>Perkinsozoa</taxon>
        <taxon>Perkinsea</taxon>
        <taxon>Perkinsida</taxon>
        <taxon>Perkinsidae</taxon>
        <taxon>Perkinsus</taxon>
    </lineage>
</organism>
<reference evidence="6 7" key="1">
    <citation type="submission" date="2020-04" db="EMBL/GenBank/DDBJ databases">
        <title>Perkinsus chesapeaki whole genome sequence.</title>
        <authorList>
            <person name="Bogema D.R."/>
        </authorList>
    </citation>
    <scope>NUCLEOTIDE SEQUENCE [LARGE SCALE GENOMIC DNA]</scope>
    <source>
        <strain evidence="6">ATCC PRA-425</strain>
    </source>
</reference>
<evidence type="ECO:0000313" key="6">
    <source>
        <dbReference type="EMBL" id="KAF4658290.1"/>
    </source>
</evidence>
<gene>
    <name evidence="6" type="ORF">FOL47_008096</name>
</gene>
<dbReference type="InterPro" id="IPR033121">
    <property type="entry name" value="PEPTIDASE_A1"/>
</dbReference>
<keyword evidence="4" id="KW-0378">Hydrolase</keyword>
<feature type="domain" description="Peptidase A1" evidence="5">
    <location>
        <begin position="40"/>
        <end position="366"/>
    </location>
</feature>
<comment type="caution">
    <text evidence="6">The sequence shown here is derived from an EMBL/GenBank/DDBJ whole genome shotgun (WGS) entry which is preliminary data.</text>
</comment>
<evidence type="ECO:0000256" key="4">
    <source>
        <dbReference type="ARBA" id="ARBA00022801"/>
    </source>
</evidence>
<dbReference type="PROSITE" id="PS51767">
    <property type="entry name" value="PEPTIDASE_A1"/>
    <property type="match status" value="1"/>
</dbReference>
<dbReference type="Gene3D" id="2.40.70.10">
    <property type="entry name" value="Acid Proteases"/>
    <property type="match status" value="2"/>
</dbReference>
<protein>
    <recommendedName>
        <fullName evidence="5">Peptidase A1 domain-containing protein</fullName>
    </recommendedName>
</protein>
<dbReference type="SUPFAM" id="SSF50630">
    <property type="entry name" value="Acid proteases"/>
    <property type="match status" value="1"/>
</dbReference>
<dbReference type="Proteomes" id="UP000591131">
    <property type="component" value="Unassembled WGS sequence"/>
</dbReference>
<keyword evidence="7" id="KW-1185">Reference proteome</keyword>